<keyword evidence="4" id="KW-0560">Oxidoreductase</keyword>
<dbReference type="EMBL" id="JAAZSR010000438">
    <property type="protein sequence ID" value="NKX52195.1"/>
    <property type="molecule type" value="Genomic_DNA"/>
</dbReference>
<evidence type="ECO:0000256" key="2">
    <source>
        <dbReference type="ARBA" id="ARBA00022714"/>
    </source>
</evidence>
<dbReference type="PROSITE" id="PS51296">
    <property type="entry name" value="RIESKE"/>
    <property type="match status" value="1"/>
</dbReference>
<dbReference type="InterPro" id="IPR036922">
    <property type="entry name" value="Rieske_2Fe-2S_sf"/>
</dbReference>
<sequence length="207" mass="23903">MTEMTREQMNGYVDIENGYISRELFVDHDLYKEELDKVFTRAWLFVGHESQIPEPGDFFTSRMGEESVILCRDKRGEIHVFLNSCRHRGMKVCRYESGNTSLFTCPYHSWTYTTDGKLQGVPQYRSLYEGMDREANGLVSVGKLANYKGTIWATWDKDAPDFMTYLGDAKLHLDQALDCRDGREGGSEVIGIHKWIFPANWKFAAEN</sequence>
<dbReference type="CDD" id="cd03469">
    <property type="entry name" value="Rieske_RO_Alpha_N"/>
    <property type="match status" value="1"/>
</dbReference>
<dbReference type="PRINTS" id="PR00090">
    <property type="entry name" value="RNGDIOXGNASE"/>
</dbReference>
<dbReference type="InterPro" id="IPR015881">
    <property type="entry name" value="ARHD_Rieske_2Fe_2S"/>
</dbReference>
<gene>
    <name evidence="8" type="ORF">HER39_16795</name>
</gene>
<dbReference type="InterPro" id="IPR017941">
    <property type="entry name" value="Rieske_2Fe-2S"/>
</dbReference>
<dbReference type="PROSITE" id="PS00570">
    <property type="entry name" value="RING_HYDROXYL_ALPHA"/>
    <property type="match status" value="1"/>
</dbReference>
<keyword evidence="3" id="KW-0479">Metal-binding</keyword>
<keyword evidence="2" id="KW-0001">2Fe-2S</keyword>
<dbReference type="Gene3D" id="2.102.10.10">
    <property type="entry name" value="Rieske [2Fe-2S] iron-sulphur domain"/>
    <property type="match status" value="1"/>
</dbReference>
<dbReference type="InterPro" id="IPR001663">
    <property type="entry name" value="Rng_hydr_dOase-A"/>
</dbReference>
<name>A0ABX1JSA5_9MICC</name>
<dbReference type="Proteomes" id="UP000523795">
    <property type="component" value="Unassembled WGS sequence"/>
</dbReference>
<dbReference type="Pfam" id="PF00355">
    <property type="entry name" value="Rieske"/>
    <property type="match status" value="1"/>
</dbReference>
<keyword evidence="8" id="KW-0223">Dioxygenase</keyword>
<evidence type="ECO:0000256" key="1">
    <source>
        <dbReference type="ARBA" id="ARBA00008751"/>
    </source>
</evidence>
<comment type="similarity">
    <text evidence="1">Belongs to the bacterial ring-hydroxylating dioxygenase alpha subunit family.</text>
</comment>
<feature type="non-terminal residue" evidence="8">
    <location>
        <position position="207"/>
    </location>
</feature>
<proteinExistence type="inferred from homology"/>
<comment type="caution">
    <text evidence="8">The sequence shown here is derived from an EMBL/GenBank/DDBJ whole genome shotgun (WGS) entry which is preliminary data.</text>
</comment>
<dbReference type="PANTHER" id="PTHR43756:SF1">
    <property type="entry name" value="3-PHENYLPROPIONATE_CINNAMIC ACID DIOXYGENASE SUBUNIT ALPHA"/>
    <property type="match status" value="1"/>
</dbReference>
<organism evidence="8 9">
    <name type="scientific">Arthrobacter deserti</name>
    <dbReference type="NCBI Taxonomy" id="1742687"/>
    <lineage>
        <taxon>Bacteria</taxon>
        <taxon>Bacillati</taxon>
        <taxon>Actinomycetota</taxon>
        <taxon>Actinomycetes</taxon>
        <taxon>Micrococcales</taxon>
        <taxon>Micrococcaceae</taxon>
        <taxon>Arthrobacter</taxon>
    </lineage>
</organism>
<dbReference type="GO" id="GO:0051213">
    <property type="term" value="F:dioxygenase activity"/>
    <property type="evidence" value="ECO:0007669"/>
    <property type="project" value="UniProtKB-KW"/>
</dbReference>
<evidence type="ECO:0000256" key="3">
    <source>
        <dbReference type="ARBA" id="ARBA00022723"/>
    </source>
</evidence>
<dbReference type="SUPFAM" id="SSF50022">
    <property type="entry name" value="ISP domain"/>
    <property type="match status" value="1"/>
</dbReference>
<evidence type="ECO:0000256" key="5">
    <source>
        <dbReference type="ARBA" id="ARBA00023004"/>
    </source>
</evidence>
<keyword evidence="5" id="KW-0408">Iron</keyword>
<reference evidence="8 9" key="1">
    <citation type="submission" date="2020-04" db="EMBL/GenBank/DDBJ databases">
        <authorList>
            <person name="Liu S."/>
        </authorList>
    </citation>
    <scope>NUCLEOTIDE SEQUENCE [LARGE SCALE GENOMIC DNA]</scope>
    <source>
        <strain evidence="8 9">CGMCC 1.15091</strain>
    </source>
</reference>
<evidence type="ECO:0000259" key="7">
    <source>
        <dbReference type="PROSITE" id="PS51296"/>
    </source>
</evidence>
<evidence type="ECO:0000313" key="8">
    <source>
        <dbReference type="EMBL" id="NKX52195.1"/>
    </source>
</evidence>
<evidence type="ECO:0000313" key="9">
    <source>
        <dbReference type="Proteomes" id="UP000523795"/>
    </source>
</evidence>
<protein>
    <submittedName>
        <fullName evidence="8">Aromatic ring-hydroxylating dioxygenase subunit alpha</fullName>
    </submittedName>
</protein>
<keyword evidence="9" id="KW-1185">Reference proteome</keyword>
<dbReference type="PANTHER" id="PTHR43756">
    <property type="entry name" value="CHOLINE MONOOXYGENASE, CHLOROPLASTIC"/>
    <property type="match status" value="1"/>
</dbReference>
<dbReference type="SUPFAM" id="SSF55961">
    <property type="entry name" value="Bet v1-like"/>
    <property type="match status" value="1"/>
</dbReference>
<feature type="domain" description="Rieske" evidence="7">
    <location>
        <begin position="43"/>
        <end position="141"/>
    </location>
</feature>
<evidence type="ECO:0000256" key="4">
    <source>
        <dbReference type="ARBA" id="ARBA00023002"/>
    </source>
</evidence>
<keyword evidence="6" id="KW-0411">Iron-sulfur</keyword>
<dbReference type="Gene3D" id="3.90.380.10">
    <property type="entry name" value="Naphthalene 1,2-dioxygenase Alpha Subunit, Chain A, domain 1"/>
    <property type="match status" value="1"/>
</dbReference>
<evidence type="ECO:0000256" key="6">
    <source>
        <dbReference type="ARBA" id="ARBA00023014"/>
    </source>
</evidence>
<accession>A0ABX1JSA5</accession>